<accession>A0A8T2UWX2</accession>
<name>A0A8T2UWX2_CERRI</name>
<reference evidence="1" key="1">
    <citation type="submission" date="2021-08" db="EMBL/GenBank/DDBJ databases">
        <title>WGS assembly of Ceratopteris richardii.</title>
        <authorList>
            <person name="Marchant D.B."/>
            <person name="Chen G."/>
            <person name="Jenkins J."/>
            <person name="Shu S."/>
            <person name="Leebens-Mack J."/>
            <person name="Grimwood J."/>
            <person name="Schmutz J."/>
            <person name="Soltis P."/>
            <person name="Soltis D."/>
            <person name="Chen Z.-H."/>
        </authorList>
    </citation>
    <scope>NUCLEOTIDE SEQUENCE</scope>
    <source>
        <strain evidence="1">Whitten #5841</strain>
        <tissue evidence="1">Leaf</tissue>
    </source>
</reference>
<keyword evidence="2" id="KW-1185">Reference proteome</keyword>
<gene>
    <name evidence="1" type="ORF">KP509_04G074600</name>
</gene>
<evidence type="ECO:0000313" key="2">
    <source>
        <dbReference type="Proteomes" id="UP000825935"/>
    </source>
</evidence>
<comment type="caution">
    <text evidence="1">The sequence shown here is derived from an EMBL/GenBank/DDBJ whole genome shotgun (WGS) entry which is preliminary data.</text>
</comment>
<proteinExistence type="predicted"/>
<organism evidence="1 2">
    <name type="scientific">Ceratopteris richardii</name>
    <name type="common">Triangle waterfern</name>
    <dbReference type="NCBI Taxonomy" id="49495"/>
    <lineage>
        <taxon>Eukaryota</taxon>
        <taxon>Viridiplantae</taxon>
        <taxon>Streptophyta</taxon>
        <taxon>Embryophyta</taxon>
        <taxon>Tracheophyta</taxon>
        <taxon>Polypodiopsida</taxon>
        <taxon>Polypodiidae</taxon>
        <taxon>Polypodiales</taxon>
        <taxon>Pteridineae</taxon>
        <taxon>Pteridaceae</taxon>
        <taxon>Parkerioideae</taxon>
        <taxon>Ceratopteris</taxon>
    </lineage>
</organism>
<dbReference type="Proteomes" id="UP000825935">
    <property type="component" value="Chromosome 4"/>
</dbReference>
<dbReference type="AlphaFoldDB" id="A0A8T2UWX2"/>
<sequence length="102" mass="11262">MNREPFLCCVAWQDLEFFLEDSCSVAGFESSSFFCWQMALNLAVWVVLQAPLISIIFHLCASLLREALEVLGLDDLVTLPFCGSSLDLAAKCCSHSMGSTTF</sequence>
<dbReference type="EMBL" id="CM035409">
    <property type="protein sequence ID" value="KAH7439752.1"/>
    <property type="molecule type" value="Genomic_DNA"/>
</dbReference>
<evidence type="ECO:0000313" key="1">
    <source>
        <dbReference type="EMBL" id="KAH7439752.1"/>
    </source>
</evidence>
<protein>
    <submittedName>
        <fullName evidence="1">Uncharacterized protein</fullName>
    </submittedName>
</protein>